<dbReference type="InterPro" id="IPR001606">
    <property type="entry name" value="ARID_dom"/>
</dbReference>
<dbReference type="AlphaFoldDB" id="A0A0B2QUC4"/>
<reference evidence="4" key="1">
    <citation type="submission" date="2014-07" db="EMBL/GenBank/DDBJ databases">
        <title>Identification of a novel salt tolerance gene in wild soybean by whole-genome sequencing.</title>
        <authorList>
            <person name="Lam H.-M."/>
            <person name="Qi X."/>
            <person name="Li M.-W."/>
            <person name="Liu X."/>
            <person name="Xie M."/>
            <person name="Ni M."/>
            <person name="Xu X."/>
        </authorList>
    </citation>
    <scope>NUCLEOTIDE SEQUENCE [LARGE SCALE GENOMIC DNA]</scope>
    <source>
        <tissue evidence="4">Root</tissue>
    </source>
</reference>
<feature type="domain" description="HMG box" evidence="2">
    <location>
        <begin position="215"/>
        <end position="283"/>
    </location>
</feature>
<dbReference type="Pfam" id="PF09011">
    <property type="entry name" value="HMG_box_2"/>
    <property type="match status" value="1"/>
</dbReference>
<dbReference type="SMART" id="SM00501">
    <property type="entry name" value="BRIGHT"/>
    <property type="match status" value="1"/>
</dbReference>
<feature type="domain" description="ARID" evidence="3">
    <location>
        <begin position="42"/>
        <end position="132"/>
    </location>
</feature>
<dbReference type="InterPro" id="IPR009071">
    <property type="entry name" value="HMG_box_dom"/>
</dbReference>
<organism evidence="4">
    <name type="scientific">Glycine soja</name>
    <name type="common">Wild soybean</name>
    <dbReference type="NCBI Taxonomy" id="3848"/>
    <lineage>
        <taxon>Eukaryota</taxon>
        <taxon>Viridiplantae</taxon>
        <taxon>Streptophyta</taxon>
        <taxon>Embryophyta</taxon>
        <taxon>Tracheophyta</taxon>
        <taxon>Spermatophyta</taxon>
        <taxon>Magnoliopsida</taxon>
        <taxon>eudicotyledons</taxon>
        <taxon>Gunneridae</taxon>
        <taxon>Pentapetalae</taxon>
        <taxon>rosids</taxon>
        <taxon>fabids</taxon>
        <taxon>Fabales</taxon>
        <taxon>Fabaceae</taxon>
        <taxon>Papilionoideae</taxon>
        <taxon>50 kb inversion clade</taxon>
        <taxon>NPAAA clade</taxon>
        <taxon>indigoferoid/millettioid clade</taxon>
        <taxon>Phaseoleae</taxon>
        <taxon>Glycine</taxon>
        <taxon>Glycine subgen. Soja</taxon>
    </lineage>
</organism>
<name>A0A0B2QUC4_GLYSO</name>
<dbReference type="PROSITE" id="PS50118">
    <property type="entry name" value="HMG_BOX_2"/>
    <property type="match status" value="1"/>
</dbReference>
<evidence type="ECO:0000259" key="2">
    <source>
        <dbReference type="PROSITE" id="PS50118"/>
    </source>
</evidence>
<evidence type="ECO:0000313" key="4">
    <source>
        <dbReference type="EMBL" id="KHN23232.1"/>
    </source>
</evidence>
<sequence>MESKEERKRMLPSPSETQLKGLAIVSTYACADESHAEQCSPGHDSESFYMKLAELLESSGLSLIFNVRETLLDLYLLYLEVTRRGGYHQVGREKKWGEVVFAMKLEGNSVKLCAQVEKLYAHLLYQFEKLYFYRHPAKQAGSISTKGPFQKKRNSTASLSHTMNIKDGQMVTEMSKDYSCHMTDSNLAGAGYVEQPVFLPPPSNVKEMKKRRGSPPGRKTAYQIFLKHECARLKTCSQALDGRKILRLAIDTWRNMSDIEKQPYVEESKKNKEEIKEAMNGHNKQQSTQDTIKEEKWHSLSGDYLVTSQPETDNSLVNKAAAGLVLKMTEKAPTDPSYLMEWDAYCSLVLPTRESE</sequence>
<dbReference type="InterPro" id="IPR036910">
    <property type="entry name" value="HMG_box_dom_sf"/>
</dbReference>
<accession>A0A0B2QUC4</accession>
<protein>
    <submittedName>
        <fullName evidence="4">High mobility group B protein 10</fullName>
    </submittedName>
</protein>
<dbReference type="PANTHER" id="PTHR46691">
    <property type="entry name" value="HIGH MOBILITY GROUP B PROTEIN 9"/>
    <property type="match status" value="1"/>
</dbReference>
<dbReference type="Pfam" id="PF01388">
    <property type="entry name" value="ARID"/>
    <property type="match status" value="1"/>
</dbReference>
<dbReference type="PROSITE" id="PS51011">
    <property type="entry name" value="ARID"/>
    <property type="match status" value="1"/>
</dbReference>
<dbReference type="GO" id="GO:0003677">
    <property type="term" value="F:DNA binding"/>
    <property type="evidence" value="ECO:0007669"/>
    <property type="project" value="UniProtKB-UniRule"/>
</dbReference>
<dbReference type="Gene3D" id="1.10.30.10">
    <property type="entry name" value="High mobility group box domain"/>
    <property type="match status" value="1"/>
</dbReference>
<dbReference type="PANTHER" id="PTHR46691:SF5">
    <property type="entry name" value="HMG (HIGH MOBILITY GROUP) BOX PROTEIN"/>
    <property type="match status" value="1"/>
</dbReference>
<dbReference type="SUPFAM" id="SSF46774">
    <property type="entry name" value="ARID-like"/>
    <property type="match status" value="1"/>
</dbReference>
<feature type="DNA-binding region" description="HMG box" evidence="1">
    <location>
        <begin position="215"/>
        <end position="283"/>
    </location>
</feature>
<dbReference type="Proteomes" id="UP000053555">
    <property type="component" value="Unassembled WGS sequence"/>
</dbReference>
<proteinExistence type="predicted"/>
<dbReference type="SMART" id="SM00398">
    <property type="entry name" value="HMG"/>
    <property type="match status" value="1"/>
</dbReference>
<dbReference type="Gene3D" id="1.10.150.60">
    <property type="entry name" value="ARID DNA-binding domain"/>
    <property type="match status" value="1"/>
</dbReference>
<dbReference type="SUPFAM" id="SSF47095">
    <property type="entry name" value="HMG-box"/>
    <property type="match status" value="1"/>
</dbReference>
<dbReference type="EMBL" id="KN656413">
    <property type="protein sequence ID" value="KHN23232.1"/>
    <property type="molecule type" value="Genomic_DNA"/>
</dbReference>
<keyword evidence="1" id="KW-0238">DNA-binding</keyword>
<evidence type="ECO:0000259" key="3">
    <source>
        <dbReference type="PROSITE" id="PS51011"/>
    </source>
</evidence>
<dbReference type="CDD" id="cd00084">
    <property type="entry name" value="HMG-box_SF"/>
    <property type="match status" value="1"/>
</dbReference>
<dbReference type="SMART" id="SM01014">
    <property type="entry name" value="ARID"/>
    <property type="match status" value="1"/>
</dbReference>
<keyword evidence="1" id="KW-0539">Nucleus</keyword>
<gene>
    <name evidence="4" type="ORF">glysoja_046392</name>
</gene>
<dbReference type="InterPro" id="IPR036431">
    <property type="entry name" value="ARID_dom_sf"/>
</dbReference>
<dbReference type="GO" id="GO:0005634">
    <property type="term" value="C:nucleus"/>
    <property type="evidence" value="ECO:0007669"/>
    <property type="project" value="UniProtKB-UniRule"/>
</dbReference>
<evidence type="ECO:0000256" key="1">
    <source>
        <dbReference type="PROSITE-ProRule" id="PRU00267"/>
    </source>
</evidence>